<dbReference type="PANTHER" id="PTHR46796:SF13">
    <property type="entry name" value="HTH-TYPE TRANSCRIPTIONAL ACTIVATOR RHAS"/>
    <property type="match status" value="1"/>
</dbReference>
<keyword evidence="1" id="KW-0805">Transcription regulation</keyword>
<evidence type="ECO:0000313" key="6">
    <source>
        <dbReference type="Proteomes" id="UP001319200"/>
    </source>
</evidence>
<evidence type="ECO:0000256" key="1">
    <source>
        <dbReference type="ARBA" id="ARBA00023015"/>
    </source>
</evidence>
<keyword evidence="3" id="KW-0804">Transcription</keyword>
<reference evidence="5 6" key="1">
    <citation type="submission" date="2021-05" db="EMBL/GenBank/DDBJ databases">
        <title>A Polyphasic approach of four new species of the genus Ohtaekwangia: Ohtaekwangia histidinii sp. nov., Ohtaekwangia cretensis sp. nov., Ohtaekwangia indiensis sp. nov., Ohtaekwangia reichenbachii sp. nov. from diverse environment.</title>
        <authorList>
            <person name="Octaviana S."/>
        </authorList>
    </citation>
    <scope>NUCLEOTIDE SEQUENCE [LARGE SCALE GENOMIC DNA]</scope>
    <source>
        <strain evidence="5 6">PWU4</strain>
    </source>
</reference>
<dbReference type="PANTHER" id="PTHR46796">
    <property type="entry name" value="HTH-TYPE TRANSCRIPTIONAL ACTIVATOR RHAS-RELATED"/>
    <property type="match status" value="1"/>
</dbReference>
<evidence type="ECO:0000313" key="5">
    <source>
        <dbReference type="EMBL" id="MBT1697675.1"/>
    </source>
</evidence>
<dbReference type="InterPro" id="IPR050204">
    <property type="entry name" value="AraC_XylS_family_regulators"/>
</dbReference>
<proteinExistence type="predicted"/>
<feature type="domain" description="HTH araC/xylS-type" evidence="4">
    <location>
        <begin position="195"/>
        <end position="271"/>
    </location>
</feature>
<protein>
    <submittedName>
        <fullName evidence="5">AraC family transcriptional regulator</fullName>
    </submittedName>
</protein>
<keyword evidence="6" id="KW-1185">Reference proteome</keyword>
<accession>A0AAP2GP88</accession>
<gene>
    <name evidence="5" type="ORF">KK083_12355</name>
</gene>
<keyword evidence="2" id="KW-0238">DNA-binding</keyword>
<dbReference type="Pfam" id="PF20240">
    <property type="entry name" value="DUF6597"/>
    <property type="match status" value="1"/>
</dbReference>
<name>A0AAP2GP88_9BACT</name>
<evidence type="ECO:0000256" key="3">
    <source>
        <dbReference type="ARBA" id="ARBA00023163"/>
    </source>
</evidence>
<sequence length="271" mass="30594">MDALTSLSRFFRPVQPRFREGGADVVYQELAPDALLSGYLCCYWQLESVRPLSSPFLYNAVADGCIDLFFDMDQPEENFVMGFSSGYTSFALENSFRYAGIRFFPGAFPLLYNIKASELTNQCQYISAVTPRAYQALKDLMTNPSGIAGIRSQLDQYFKKLVFSKEASIDLRFAESLGTILQAGGIVNIEKDISASVSPRHLRRLFDFYVGAAPKEFNKIVRFQKLLGGNITRDSLKKDKLYYDAGYYDQSHFIRDFKALYGIPPLKALAP</sequence>
<dbReference type="PROSITE" id="PS01124">
    <property type="entry name" value="HTH_ARAC_FAMILY_2"/>
    <property type="match status" value="1"/>
</dbReference>
<dbReference type="Gene3D" id="1.10.10.60">
    <property type="entry name" value="Homeodomain-like"/>
    <property type="match status" value="1"/>
</dbReference>
<dbReference type="RefSeq" id="WP_254163546.1">
    <property type="nucleotide sequence ID" value="NZ_JAHESF010000010.1"/>
</dbReference>
<comment type="caution">
    <text evidence="5">The sequence shown here is derived from an EMBL/GenBank/DDBJ whole genome shotgun (WGS) entry which is preliminary data.</text>
</comment>
<dbReference type="InterPro" id="IPR018060">
    <property type="entry name" value="HTH_AraC"/>
</dbReference>
<dbReference type="InterPro" id="IPR046532">
    <property type="entry name" value="DUF6597"/>
</dbReference>
<dbReference type="Proteomes" id="UP001319200">
    <property type="component" value="Unassembled WGS sequence"/>
</dbReference>
<evidence type="ECO:0000259" key="4">
    <source>
        <dbReference type="PROSITE" id="PS01124"/>
    </source>
</evidence>
<dbReference type="Pfam" id="PF12833">
    <property type="entry name" value="HTH_18"/>
    <property type="match status" value="1"/>
</dbReference>
<dbReference type="EMBL" id="JAHESF010000010">
    <property type="protein sequence ID" value="MBT1697675.1"/>
    <property type="molecule type" value="Genomic_DNA"/>
</dbReference>
<organism evidence="5 6">
    <name type="scientific">Chryseosolibacter histidini</name>
    <dbReference type="NCBI Taxonomy" id="2782349"/>
    <lineage>
        <taxon>Bacteria</taxon>
        <taxon>Pseudomonadati</taxon>
        <taxon>Bacteroidota</taxon>
        <taxon>Cytophagia</taxon>
        <taxon>Cytophagales</taxon>
        <taxon>Chryseotaleaceae</taxon>
        <taxon>Chryseosolibacter</taxon>
    </lineage>
</organism>
<evidence type="ECO:0000256" key="2">
    <source>
        <dbReference type="ARBA" id="ARBA00023125"/>
    </source>
</evidence>
<dbReference type="AlphaFoldDB" id="A0AAP2GP88"/>
<dbReference type="GO" id="GO:0043565">
    <property type="term" value="F:sequence-specific DNA binding"/>
    <property type="evidence" value="ECO:0007669"/>
    <property type="project" value="InterPro"/>
</dbReference>
<dbReference type="GO" id="GO:0003700">
    <property type="term" value="F:DNA-binding transcription factor activity"/>
    <property type="evidence" value="ECO:0007669"/>
    <property type="project" value="InterPro"/>
</dbReference>